<evidence type="ECO:0000313" key="8">
    <source>
        <dbReference type="EMBL" id="CAF3646631.1"/>
    </source>
</evidence>
<dbReference type="GO" id="GO:0008270">
    <property type="term" value="F:zinc ion binding"/>
    <property type="evidence" value="ECO:0007669"/>
    <property type="project" value="UniProtKB-KW"/>
</dbReference>
<feature type="domain" description="RING-type" evidence="5">
    <location>
        <begin position="9"/>
        <end position="51"/>
    </location>
</feature>
<dbReference type="EMBL" id="CAJNON010000387">
    <property type="protein sequence ID" value="CAF1235294.1"/>
    <property type="molecule type" value="Genomic_DNA"/>
</dbReference>
<dbReference type="InterPro" id="IPR002035">
    <property type="entry name" value="VWF_A"/>
</dbReference>
<accession>A0A818QV13</accession>
<feature type="region of interest" description="Disordered" evidence="4">
    <location>
        <begin position="590"/>
        <end position="626"/>
    </location>
</feature>
<evidence type="ECO:0000256" key="2">
    <source>
        <dbReference type="ARBA" id="ARBA00022833"/>
    </source>
</evidence>
<dbReference type="SMART" id="SM00327">
    <property type="entry name" value="VWA"/>
    <property type="match status" value="1"/>
</dbReference>
<dbReference type="PROSITE" id="PS50234">
    <property type="entry name" value="VWFA"/>
    <property type="match status" value="1"/>
</dbReference>
<evidence type="ECO:0000313" key="9">
    <source>
        <dbReference type="Proteomes" id="UP000663881"/>
    </source>
</evidence>
<dbReference type="PROSITE" id="PS50089">
    <property type="entry name" value="ZF_RING_2"/>
    <property type="match status" value="1"/>
</dbReference>
<proteinExistence type="predicted"/>
<dbReference type="OrthoDB" id="8062037at2759"/>
<dbReference type="Gene3D" id="3.30.40.10">
    <property type="entry name" value="Zinc/RING finger domain, C3HC4 (zinc finger)"/>
    <property type="match status" value="1"/>
</dbReference>
<dbReference type="SUPFAM" id="SSF53300">
    <property type="entry name" value="vWA-like"/>
    <property type="match status" value="1"/>
</dbReference>
<feature type="compositionally biased region" description="Low complexity" evidence="4">
    <location>
        <begin position="590"/>
        <end position="608"/>
    </location>
</feature>
<dbReference type="InterPro" id="IPR001841">
    <property type="entry name" value="Znf_RING"/>
</dbReference>
<name>A0A818QV13_9BILA</name>
<dbReference type="CDD" id="cd16448">
    <property type="entry name" value="RING-H2"/>
    <property type="match status" value="1"/>
</dbReference>
<evidence type="ECO:0000313" key="7">
    <source>
        <dbReference type="EMBL" id="CAF1235294.1"/>
    </source>
</evidence>
<keyword evidence="2" id="KW-0862">Zinc</keyword>
<keyword evidence="1 3" id="KW-0863">Zinc-finger</keyword>
<reference evidence="8" key="1">
    <citation type="submission" date="2021-02" db="EMBL/GenBank/DDBJ databases">
        <authorList>
            <person name="Nowell W R."/>
        </authorList>
    </citation>
    <scope>NUCLEOTIDE SEQUENCE</scope>
</reference>
<dbReference type="InterPro" id="IPR051266">
    <property type="entry name" value="CLCR"/>
</dbReference>
<dbReference type="AlphaFoldDB" id="A0A818QV13"/>
<feature type="compositionally biased region" description="Polar residues" evidence="4">
    <location>
        <begin position="614"/>
        <end position="626"/>
    </location>
</feature>
<dbReference type="PANTHER" id="PTHR10579">
    <property type="entry name" value="CALCIUM-ACTIVATED CHLORIDE CHANNEL REGULATOR"/>
    <property type="match status" value="1"/>
</dbReference>
<evidence type="ECO:0000256" key="4">
    <source>
        <dbReference type="SAM" id="MobiDB-lite"/>
    </source>
</evidence>
<dbReference type="Gene3D" id="3.40.50.410">
    <property type="entry name" value="von Willebrand factor, type A domain"/>
    <property type="match status" value="1"/>
</dbReference>
<feature type="domain" description="VWFA" evidence="6">
    <location>
        <begin position="185"/>
        <end position="364"/>
    </location>
</feature>
<evidence type="ECO:0000256" key="3">
    <source>
        <dbReference type="PROSITE-ProRule" id="PRU00175"/>
    </source>
</evidence>
<dbReference type="Pfam" id="PF13639">
    <property type="entry name" value="zf-RING_2"/>
    <property type="match status" value="1"/>
</dbReference>
<dbReference type="InterPro" id="IPR013083">
    <property type="entry name" value="Znf_RING/FYVE/PHD"/>
</dbReference>
<dbReference type="PANTHER" id="PTHR10579:SF43">
    <property type="entry name" value="ZINC FINGER (C3HC4-TYPE RING FINGER) FAMILY PROTEIN"/>
    <property type="match status" value="1"/>
</dbReference>
<dbReference type="EMBL" id="CAJOAY010000372">
    <property type="protein sequence ID" value="CAF3646631.1"/>
    <property type="molecule type" value="Genomic_DNA"/>
</dbReference>
<evidence type="ECO:0000259" key="6">
    <source>
        <dbReference type="PROSITE" id="PS50234"/>
    </source>
</evidence>
<comment type="caution">
    <text evidence="8">The sequence shown here is derived from an EMBL/GenBank/DDBJ whole genome shotgun (WGS) entry which is preliminary data.</text>
</comment>
<dbReference type="Proteomes" id="UP000663891">
    <property type="component" value="Unassembled WGS sequence"/>
</dbReference>
<evidence type="ECO:0000256" key="1">
    <source>
        <dbReference type="ARBA" id="ARBA00022771"/>
    </source>
</evidence>
<gene>
    <name evidence="8" type="ORF">OKA104_LOCUS8957</name>
    <name evidence="7" type="ORF">VCS650_LOCUS27479</name>
</gene>
<dbReference type="SMART" id="SM00184">
    <property type="entry name" value="RING"/>
    <property type="match status" value="1"/>
</dbReference>
<organism evidence="8 9">
    <name type="scientific">Adineta steineri</name>
    <dbReference type="NCBI Taxonomy" id="433720"/>
    <lineage>
        <taxon>Eukaryota</taxon>
        <taxon>Metazoa</taxon>
        <taxon>Spiralia</taxon>
        <taxon>Gnathifera</taxon>
        <taxon>Rotifera</taxon>
        <taxon>Eurotatoria</taxon>
        <taxon>Bdelloidea</taxon>
        <taxon>Adinetida</taxon>
        <taxon>Adinetidae</taxon>
        <taxon>Adineta</taxon>
    </lineage>
</organism>
<sequence length="626" mass="69978">MSSNTIDDCSICLEALATGSAVLTLSCNHKVHLKCLASNIQAQNTACPLCRATVDSSVVQLLARPNNQPPPPPPQQQQQQQFPYFSIPPFIRTTAVNTIPSVEDLVDEAVVRTLSDRLASARQTAANVANVIGNLPLITVSTTLEYKAQMSHEESNIYGLVTLQAPPTILPSEDQSLETSRVPIDLVCVVDQSRSMRGKKMTLLKQTLVYITQQLNNLDRLAIISFDTTAYDRSHGLKRMNEQNQQILITAINNDIRAAAGTYIGSGLEAGINLLRSRQTKNPLGALLLLTDGQDNQKHNYSQLMSTLPERIQCHSFGYGPDHTASLLVKLAEKGNDGTFTYIDQEQAVGPAFAMALGGLFSCVAQQLRVDIEFNGEYRTTHIHSKYQHEPEQLPSKNITFKLHDLNADEKRNLVFQLHVPKLNTSQNIDMASQEITLQDEQTIGQVTVTYVEPNSRQTITTTPVSFQLIRTAQPTADQLQVNYELDIQRNRVETAREIKRAMDTNNYQQSLAILKAQVDKVKASVSSQSPFCQLLIRDLEYRYPSERAYRSSHHNTYMQHASERGTYAPTTSFSSAQYLNISQQQQVIQFQQHQQQQPSPYARQQQPSFPDVRQQQQPAPSSQTN</sequence>
<keyword evidence="1 3" id="KW-0479">Metal-binding</keyword>
<evidence type="ECO:0008006" key="10">
    <source>
        <dbReference type="Google" id="ProtNLM"/>
    </source>
</evidence>
<dbReference type="Pfam" id="PF00092">
    <property type="entry name" value="VWA"/>
    <property type="match status" value="1"/>
</dbReference>
<dbReference type="Proteomes" id="UP000663881">
    <property type="component" value="Unassembled WGS sequence"/>
</dbReference>
<dbReference type="SUPFAM" id="SSF57850">
    <property type="entry name" value="RING/U-box"/>
    <property type="match status" value="1"/>
</dbReference>
<protein>
    <recommendedName>
        <fullName evidence="10">VWFA domain-containing protein</fullName>
    </recommendedName>
</protein>
<evidence type="ECO:0000259" key="5">
    <source>
        <dbReference type="PROSITE" id="PS50089"/>
    </source>
</evidence>
<dbReference type="InterPro" id="IPR036465">
    <property type="entry name" value="vWFA_dom_sf"/>
</dbReference>